<dbReference type="PROSITE" id="PS00463">
    <property type="entry name" value="ZN2_CY6_FUNGAL_1"/>
    <property type="match status" value="1"/>
</dbReference>
<dbReference type="GO" id="GO:0008270">
    <property type="term" value="F:zinc ion binding"/>
    <property type="evidence" value="ECO:0007669"/>
    <property type="project" value="InterPro"/>
</dbReference>
<comment type="caution">
    <text evidence="3">The sequence shown here is derived from an EMBL/GenBank/DDBJ whole genome shotgun (WGS) entry which is preliminary data.</text>
</comment>
<dbReference type="GO" id="GO:0000981">
    <property type="term" value="F:DNA-binding transcription factor activity, RNA polymerase II-specific"/>
    <property type="evidence" value="ECO:0007669"/>
    <property type="project" value="InterPro"/>
</dbReference>
<dbReference type="PANTHER" id="PTHR37534">
    <property type="entry name" value="TRANSCRIPTIONAL ACTIVATOR PROTEIN UGA3"/>
    <property type="match status" value="1"/>
</dbReference>
<dbReference type="SUPFAM" id="SSF57701">
    <property type="entry name" value="Zn2/Cys6 DNA-binding domain"/>
    <property type="match status" value="1"/>
</dbReference>
<proteinExistence type="predicted"/>
<dbReference type="EMBL" id="CAJMWS010000303">
    <property type="protein sequence ID" value="CAE6400786.1"/>
    <property type="molecule type" value="Genomic_DNA"/>
</dbReference>
<dbReference type="Gene3D" id="4.10.240.10">
    <property type="entry name" value="Zn(2)-C6 fungal-type DNA-binding domain"/>
    <property type="match status" value="1"/>
</dbReference>
<organism evidence="3 4">
    <name type="scientific">Rhizoctonia solani</name>
    <dbReference type="NCBI Taxonomy" id="456999"/>
    <lineage>
        <taxon>Eukaryota</taxon>
        <taxon>Fungi</taxon>
        <taxon>Dikarya</taxon>
        <taxon>Basidiomycota</taxon>
        <taxon>Agaricomycotina</taxon>
        <taxon>Agaricomycetes</taxon>
        <taxon>Cantharellales</taxon>
        <taxon>Ceratobasidiaceae</taxon>
        <taxon>Rhizoctonia</taxon>
    </lineage>
</organism>
<dbReference type="Proteomes" id="UP000663846">
    <property type="component" value="Unassembled WGS sequence"/>
</dbReference>
<dbReference type="PROSITE" id="PS50048">
    <property type="entry name" value="ZN2_CY6_FUNGAL_2"/>
    <property type="match status" value="1"/>
</dbReference>
<reference evidence="3" key="1">
    <citation type="submission" date="2021-01" db="EMBL/GenBank/DDBJ databases">
        <authorList>
            <person name="Kaushik A."/>
        </authorList>
    </citation>
    <scope>NUCLEOTIDE SEQUENCE</scope>
    <source>
        <strain evidence="3">AG1-1C</strain>
    </source>
</reference>
<sequence>MNKHRRSTTGCTLCKQKRKKCDEGKPRCQRCTTSGIPCSYEYIKHQETTTHLIQRTKPAPRPPSESLAKASRNISTTLESATASFPVHSAPENSPRFVCPATCRDPNPVLSTEETVGALAVFAIPPVLDPCFHQISPWDTLSSFFAPEVGFSSDTGVHILDPGIEGLTQPDDDLAENIKDQDPEGIRPLLCIVPTMDRNVKENSLPFVLQCYSQWAIMFVFEPLEVVHVMREDAIAHFSSEDTRLRTILVANAMRMFSSNPQVSPTGMSLVTHLASKVREEVRTFMATPPPSALTLDRKNAMHALDNSLEVMTLQINTCSLATCIQLMDDAAPVFRRACSEPPGQPLNLVNILLGPSLNLRHFVSLDIMGGVTNARPTHFKYEVAYSTELCERMFQLQKPHGLQWLHGLPDQFIMILAWINSYVKFRKLASTSS</sequence>
<dbReference type="AlphaFoldDB" id="A0A8H2WQM1"/>
<evidence type="ECO:0000313" key="3">
    <source>
        <dbReference type="EMBL" id="CAE6400786.1"/>
    </source>
</evidence>
<protein>
    <recommendedName>
        <fullName evidence="2">Zn(2)-C6 fungal-type domain-containing protein</fullName>
    </recommendedName>
</protein>
<evidence type="ECO:0000259" key="2">
    <source>
        <dbReference type="PROSITE" id="PS50048"/>
    </source>
</evidence>
<dbReference type="InterPro" id="IPR001138">
    <property type="entry name" value="Zn2Cys6_DnaBD"/>
</dbReference>
<dbReference type="InterPro" id="IPR036864">
    <property type="entry name" value="Zn2-C6_fun-type_DNA-bd_sf"/>
</dbReference>
<name>A0A8H2WQM1_9AGAM</name>
<keyword evidence="1" id="KW-0539">Nucleus</keyword>
<evidence type="ECO:0000256" key="1">
    <source>
        <dbReference type="ARBA" id="ARBA00023242"/>
    </source>
</evidence>
<dbReference type="CDD" id="cd00067">
    <property type="entry name" value="GAL4"/>
    <property type="match status" value="1"/>
</dbReference>
<dbReference type="Pfam" id="PF00172">
    <property type="entry name" value="Zn_clus"/>
    <property type="match status" value="1"/>
</dbReference>
<gene>
    <name evidence="3" type="ORF">RDB_LOCUS55835</name>
</gene>
<evidence type="ECO:0000313" key="4">
    <source>
        <dbReference type="Proteomes" id="UP000663846"/>
    </source>
</evidence>
<accession>A0A8H2WQM1</accession>
<dbReference type="SMART" id="SM00066">
    <property type="entry name" value="GAL4"/>
    <property type="match status" value="1"/>
</dbReference>
<feature type="domain" description="Zn(2)-C6 fungal-type" evidence="2">
    <location>
        <begin position="10"/>
        <end position="40"/>
    </location>
</feature>
<dbReference type="PANTHER" id="PTHR37534:SF20">
    <property type="entry name" value="PRO1A C6 ZINK-FINGER PROTEIN"/>
    <property type="match status" value="1"/>
</dbReference>